<feature type="region of interest" description="Disordered" evidence="4">
    <location>
        <begin position="103"/>
        <end position="125"/>
    </location>
</feature>
<dbReference type="Proteomes" id="UP000887540">
    <property type="component" value="Unplaced"/>
</dbReference>
<accession>A0A914D5I4</accession>
<evidence type="ECO:0000313" key="6">
    <source>
        <dbReference type="WBParaSite" id="ACRNAN_scaffold184.g23442.t1"/>
    </source>
</evidence>
<dbReference type="AlphaFoldDB" id="A0A914D5I4"/>
<dbReference type="InterPro" id="IPR028119">
    <property type="entry name" value="Snapin/Pallidin/Snn1"/>
</dbReference>
<reference evidence="6" key="1">
    <citation type="submission" date="2022-11" db="UniProtKB">
        <authorList>
            <consortium name="WormBaseParasite"/>
        </authorList>
    </citation>
    <scope>IDENTIFICATION</scope>
</reference>
<evidence type="ECO:0000256" key="1">
    <source>
        <dbReference type="ARBA" id="ARBA00006111"/>
    </source>
</evidence>
<name>A0A914D5I4_9BILA</name>
<dbReference type="PANTHER" id="PTHR31305:SF2">
    <property type="entry name" value="SNARE-ASSOCIATED PROTEIN SNAPIN"/>
    <property type="match status" value="1"/>
</dbReference>
<dbReference type="InterPro" id="IPR017246">
    <property type="entry name" value="Snapin"/>
</dbReference>
<sequence>MASSTLPEPVIGGGGDMSETIMELVQPTVCKLDEQIKNTRKSQLLLANQIDVFSNFLKQIADDRLMMPYDLESYVSKMDESRKRVLSLSTRLHNIHDRMSQIQRGLARESFKKKQELNKTTTENS</sequence>
<dbReference type="GO" id="GO:0016079">
    <property type="term" value="P:synaptic vesicle exocytosis"/>
    <property type="evidence" value="ECO:0007669"/>
    <property type="project" value="TreeGrafter"/>
</dbReference>
<dbReference type="PANTHER" id="PTHR31305">
    <property type="entry name" value="SNARE-ASSOCIATED PROTEIN SNAPIN"/>
    <property type="match status" value="1"/>
</dbReference>
<dbReference type="GO" id="GO:0007040">
    <property type="term" value="P:lysosome organization"/>
    <property type="evidence" value="ECO:0007669"/>
    <property type="project" value="TreeGrafter"/>
</dbReference>
<dbReference type="GO" id="GO:0006886">
    <property type="term" value="P:intracellular protein transport"/>
    <property type="evidence" value="ECO:0007669"/>
    <property type="project" value="InterPro"/>
</dbReference>
<keyword evidence="2" id="KW-0175">Coiled coil</keyword>
<evidence type="ECO:0000313" key="5">
    <source>
        <dbReference type="Proteomes" id="UP000887540"/>
    </source>
</evidence>
<evidence type="ECO:0000256" key="3">
    <source>
        <dbReference type="ARBA" id="ARBA00033330"/>
    </source>
</evidence>
<evidence type="ECO:0000256" key="4">
    <source>
        <dbReference type="SAM" id="MobiDB-lite"/>
    </source>
</evidence>
<protein>
    <recommendedName>
        <fullName evidence="3">Biogenesis of lysosome-related organelles complex 1 subunit 7</fullName>
    </recommendedName>
</protein>
<feature type="compositionally biased region" description="Basic and acidic residues" evidence="4">
    <location>
        <begin position="106"/>
        <end position="117"/>
    </location>
</feature>
<dbReference type="GO" id="GO:2000300">
    <property type="term" value="P:regulation of synaptic vesicle exocytosis"/>
    <property type="evidence" value="ECO:0007669"/>
    <property type="project" value="TreeGrafter"/>
</dbReference>
<evidence type="ECO:0000256" key="2">
    <source>
        <dbReference type="ARBA" id="ARBA00023054"/>
    </source>
</evidence>
<dbReference type="GO" id="GO:0099078">
    <property type="term" value="C:BORC complex"/>
    <property type="evidence" value="ECO:0007669"/>
    <property type="project" value="TreeGrafter"/>
</dbReference>
<organism evidence="5 6">
    <name type="scientific">Acrobeloides nanus</name>
    <dbReference type="NCBI Taxonomy" id="290746"/>
    <lineage>
        <taxon>Eukaryota</taxon>
        <taxon>Metazoa</taxon>
        <taxon>Ecdysozoa</taxon>
        <taxon>Nematoda</taxon>
        <taxon>Chromadorea</taxon>
        <taxon>Rhabditida</taxon>
        <taxon>Tylenchina</taxon>
        <taxon>Cephalobomorpha</taxon>
        <taxon>Cephaloboidea</taxon>
        <taxon>Cephalobidae</taxon>
        <taxon>Acrobeloides</taxon>
    </lineage>
</organism>
<dbReference type="WBParaSite" id="ACRNAN_scaffold184.g23442.t1">
    <property type="protein sequence ID" value="ACRNAN_scaffold184.g23442.t1"/>
    <property type="gene ID" value="ACRNAN_scaffold184.g23442"/>
</dbReference>
<keyword evidence="5" id="KW-1185">Reference proteome</keyword>
<comment type="similarity">
    <text evidence="1">Belongs to the SNAPIN family.</text>
</comment>
<dbReference type="Pfam" id="PF14712">
    <property type="entry name" value="Snapin_Pallidin"/>
    <property type="match status" value="1"/>
</dbReference>
<dbReference type="GO" id="GO:0032418">
    <property type="term" value="P:lysosome localization"/>
    <property type="evidence" value="ECO:0007669"/>
    <property type="project" value="TreeGrafter"/>
</dbReference>
<dbReference type="GO" id="GO:0000149">
    <property type="term" value="F:SNARE binding"/>
    <property type="evidence" value="ECO:0007669"/>
    <property type="project" value="TreeGrafter"/>
</dbReference>
<dbReference type="GO" id="GO:0008333">
    <property type="term" value="P:endosome to lysosome transport"/>
    <property type="evidence" value="ECO:0007669"/>
    <property type="project" value="TreeGrafter"/>
</dbReference>
<proteinExistence type="inferred from homology"/>
<dbReference type="GO" id="GO:0008021">
    <property type="term" value="C:synaptic vesicle"/>
    <property type="evidence" value="ECO:0007669"/>
    <property type="project" value="TreeGrafter"/>
</dbReference>
<dbReference type="GO" id="GO:0031083">
    <property type="term" value="C:BLOC-1 complex"/>
    <property type="evidence" value="ECO:0007669"/>
    <property type="project" value="InterPro"/>
</dbReference>